<dbReference type="PANTHER" id="PTHR47723:SF13">
    <property type="entry name" value="PUTATIVE-RELATED"/>
    <property type="match status" value="1"/>
</dbReference>
<dbReference type="InterPro" id="IPR002156">
    <property type="entry name" value="RNaseH_domain"/>
</dbReference>
<reference evidence="2 3" key="1">
    <citation type="submission" date="2023-12" db="EMBL/GenBank/DDBJ databases">
        <title>A high-quality genome assembly for Dillenia turbinata (Dilleniales).</title>
        <authorList>
            <person name="Chanderbali A."/>
        </authorList>
    </citation>
    <scope>NUCLEOTIDE SEQUENCE [LARGE SCALE GENOMIC DNA]</scope>
    <source>
        <strain evidence="2">LSX21</strain>
        <tissue evidence="2">Leaf</tissue>
    </source>
</reference>
<dbReference type="EMBL" id="JBAMMX010000011">
    <property type="protein sequence ID" value="KAK6931275.1"/>
    <property type="molecule type" value="Genomic_DNA"/>
</dbReference>
<protein>
    <submittedName>
        <fullName evidence="2">Ribonuclease H domain</fullName>
    </submittedName>
</protein>
<dbReference type="Gene3D" id="3.30.420.10">
    <property type="entry name" value="Ribonuclease H-like superfamily/Ribonuclease H"/>
    <property type="match status" value="1"/>
</dbReference>
<dbReference type="AlphaFoldDB" id="A0AAN8ZDW0"/>
<gene>
    <name evidence="2" type="ORF">RJ641_003068</name>
</gene>
<evidence type="ECO:0000313" key="2">
    <source>
        <dbReference type="EMBL" id="KAK6931275.1"/>
    </source>
</evidence>
<dbReference type="PANTHER" id="PTHR47723">
    <property type="entry name" value="OS05G0353850 PROTEIN"/>
    <property type="match status" value="1"/>
</dbReference>
<organism evidence="2 3">
    <name type="scientific">Dillenia turbinata</name>
    <dbReference type="NCBI Taxonomy" id="194707"/>
    <lineage>
        <taxon>Eukaryota</taxon>
        <taxon>Viridiplantae</taxon>
        <taxon>Streptophyta</taxon>
        <taxon>Embryophyta</taxon>
        <taxon>Tracheophyta</taxon>
        <taxon>Spermatophyta</taxon>
        <taxon>Magnoliopsida</taxon>
        <taxon>eudicotyledons</taxon>
        <taxon>Gunneridae</taxon>
        <taxon>Pentapetalae</taxon>
        <taxon>Dilleniales</taxon>
        <taxon>Dilleniaceae</taxon>
        <taxon>Dillenia</taxon>
    </lineage>
</organism>
<keyword evidence="3" id="KW-1185">Reference proteome</keyword>
<feature type="domain" description="RNase H type-1" evidence="1">
    <location>
        <begin position="1"/>
        <end position="79"/>
    </location>
</feature>
<dbReference type="GO" id="GO:0004523">
    <property type="term" value="F:RNA-DNA hybrid ribonuclease activity"/>
    <property type="evidence" value="ECO:0007669"/>
    <property type="project" value="InterPro"/>
</dbReference>
<dbReference type="InterPro" id="IPR053151">
    <property type="entry name" value="RNase_H-like"/>
</dbReference>
<evidence type="ECO:0000259" key="1">
    <source>
        <dbReference type="Pfam" id="PF13456"/>
    </source>
</evidence>
<evidence type="ECO:0000313" key="3">
    <source>
        <dbReference type="Proteomes" id="UP001370490"/>
    </source>
</evidence>
<accession>A0AAN8ZDW0</accession>
<comment type="caution">
    <text evidence="2">The sequence shown here is derived from an EMBL/GenBank/DDBJ whole genome shotgun (WGS) entry which is preliminary data.</text>
</comment>
<dbReference type="InterPro" id="IPR036397">
    <property type="entry name" value="RNaseH_sf"/>
</dbReference>
<dbReference type="Pfam" id="PF13456">
    <property type="entry name" value="RVT_3"/>
    <property type="match status" value="1"/>
</dbReference>
<sequence length="105" mass="11611">MAELWGLREGPCIAKKKCMRNLEIKIDSEILANALNKGVVANHPLEVLLRECKKIMSEVNALGAKQVYREANRCTDMPVKLGQEVALGVREVVSPPAELEVLISE</sequence>
<proteinExistence type="predicted"/>
<dbReference type="GO" id="GO:0003676">
    <property type="term" value="F:nucleic acid binding"/>
    <property type="evidence" value="ECO:0007669"/>
    <property type="project" value="InterPro"/>
</dbReference>
<name>A0AAN8ZDW0_9MAGN</name>
<dbReference type="Proteomes" id="UP001370490">
    <property type="component" value="Unassembled WGS sequence"/>
</dbReference>